<dbReference type="SMART" id="SM00014">
    <property type="entry name" value="acidPPc"/>
    <property type="match status" value="1"/>
</dbReference>
<dbReference type="EMBL" id="JADIKL010000017">
    <property type="protein sequence ID" value="MFK2932741.1"/>
    <property type="molecule type" value="Genomic_DNA"/>
</dbReference>
<keyword evidence="1" id="KW-0732">Signal</keyword>
<keyword evidence="4" id="KW-1185">Reference proteome</keyword>
<dbReference type="Gene3D" id="1.20.144.10">
    <property type="entry name" value="Phosphatidic acid phosphatase type 2/haloperoxidase"/>
    <property type="match status" value="1"/>
</dbReference>
<dbReference type="RefSeq" id="WP_404542754.1">
    <property type="nucleotide sequence ID" value="NZ_JADIKL010000017.1"/>
</dbReference>
<dbReference type="InterPro" id="IPR036938">
    <property type="entry name" value="PAP2/HPO_sf"/>
</dbReference>
<gene>
    <name evidence="3" type="ORF">ISP14_18345</name>
</gene>
<comment type="caution">
    <text evidence="3">The sequence shown here is derived from an EMBL/GenBank/DDBJ whole genome shotgun (WGS) entry which is preliminary data.</text>
</comment>
<evidence type="ECO:0000256" key="1">
    <source>
        <dbReference type="SAM" id="SignalP"/>
    </source>
</evidence>
<accession>A0ABW8KKT2</accession>
<sequence>MRTTRFTLLLLAFTLSAPAFAGGGPLGIDHRLHYDNSGIWKRTNQNIVMYGSIVTVAGGALAFGDQDELGDTFWRSVDAMVISGIGSQALKYTFQRERPSQTSDPNRFFEGSHAQSFPSGEVTAITAAVTPFIVNYGHDHPAVYALALLPAYDAVARMKTRGHWQTDVLAGAALGAGVGIWAAHRKSSLIIGWLPGGFQVGFIHHFKPHP</sequence>
<feature type="domain" description="Phosphatidic acid phosphatase type 2/haloperoxidase" evidence="2">
    <location>
        <begin position="69"/>
        <end position="183"/>
    </location>
</feature>
<dbReference type="Proteomes" id="UP001620397">
    <property type="component" value="Unassembled WGS sequence"/>
</dbReference>
<evidence type="ECO:0000313" key="3">
    <source>
        <dbReference type="EMBL" id="MFK2932741.1"/>
    </source>
</evidence>
<proteinExistence type="predicted"/>
<dbReference type="SUPFAM" id="SSF48317">
    <property type="entry name" value="Acid phosphatase/Vanadium-dependent haloperoxidase"/>
    <property type="match status" value="1"/>
</dbReference>
<protein>
    <submittedName>
        <fullName evidence="3">Phosphatase PAP2 family protein</fullName>
    </submittedName>
</protein>
<organism evidence="3 4">
    <name type="scientific">Dyella agri</name>
    <dbReference type="NCBI Taxonomy" id="1926869"/>
    <lineage>
        <taxon>Bacteria</taxon>
        <taxon>Pseudomonadati</taxon>
        <taxon>Pseudomonadota</taxon>
        <taxon>Gammaproteobacteria</taxon>
        <taxon>Lysobacterales</taxon>
        <taxon>Rhodanobacteraceae</taxon>
        <taxon>Dyella</taxon>
    </lineage>
</organism>
<feature type="chain" id="PRO_5045852897" evidence="1">
    <location>
        <begin position="22"/>
        <end position="210"/>
    </location>
</feature>
<reference evidence="3 4" key="1">
    <citation type="submission" date="2020-10" db="EMBL/GenBank/DDBJ databases">
        <title>Phylogeny of dyella-like bacteria.</title>
        <authorList>
            <person name="Fu J."/>
        </authorList>
    </citation>
    <scope>NUCLEOTIDE SEQUENCE [LARGE SCALE GENOMIC DNA]</scope>
    <source>
        <strain evidence="3 4">DKC-1</strain>
    </source>
</reference>
<dbReference type="Pfam" id="PF01569">
    <property type="entry name" value="PAP2"/>
    <property type="match status" value="1"/>
</dbReference>
<dbReference type="InterPro" id="IPR000326">
    <property type="entry name" value="PAP2/HPO"/>
</dbReference>
<name>A0ABW8KKT2_9GAMM</name>
<evidence type="ECO:0000313" key="4">
    <source>
        <dbReference type="Proteomes" id="UP001620397"/>
    </source>
</evidence>
<feature type="signal peptide" evidence="1">
    <location>
        <begin position="1"/>
        <end position="21"/>
    </location>
</feature>
<evidence type="ECO:0000259" key="2">
    <source>
        <dbReference type="SMART" id="SM00014"/>
    </source>
</evidence>